<name>A0ABW5IY86_9FLAO</name>
<dbReference type="InterPro" id="IPR046714">
    <property type="entry name" value="DUF6787"/>
</dbReference>
<feature type="domain" description="DUF6787" evidence="2">
    <location>
        <begin position="18"/>
        <end position="101"/>
    </location>
</feature>
<keyword evidence="1" id="KW-0812">Transmembrane</keyword>
<keyword evidence="1" id="KW-1133">Transmembrane helix</keyword>
<evidence type="ECO:0000259" key="2">
    <source>
        <dbReference type="Pfam" id="PF20584"/>
    </source>
</evidence>
<dbReference type="Proteomes" id="UP001597468">
    <property type="component" value="Unassembled WGS sequence"/>
</dbReference>
<evidence type="ECO:0000313" key="3">
    <source>
        <dbReference type="EMBL" id="MFD2518654.1"/>
    </source>
</evidence>
<dbReference type="EMBL" id="JBHULT010000010">
    <property type="protein sequence ID" value="MFD2518654.1"/>
    <property type="molecule type" value="Genomic_DNA"/>
</dbReference>
<keyword evidence="4" id="KW-1185">Reference proteome</keyword>
<comment type="caution">
    <text evidence="3">The sequence shown here is derived from an EMBL/GenBank/DDBJ whole genome shotgun (WGS) entry which is preliminary data.</text>
</comment>
<dbReference type="RefSeq" id="WP_380753150.1">
    <property type="nucleotide sequence ID" value="NZ_JBHULT010000010.1"/>
</dbReference>
<keyword evidence="1" id="KW-0472">Membrane</keyword>
<reference evidence="4" key="1">
    <citation type="journal article" date="2019" name="Int. J. Syst. Evol. Microbiol.">
        <title>The Global Catalogue of Microorganisms (GCM) 10K type strain sequencing project: providing services to taxonomists for standard genome sequencing and annotation.</title>
        <authorList>
            <consortium name="The Broad Institute Genomics Platform"/>
            <consortium name="The Broad Institute Genome Sequencing Center for Infectious Disease"/>
            <person name="Wu L."/>
            <person name="Ma J."/>
        </authorList>
    </citation>
    <scope>NUCLEOTIDE SEQUENCE [LARGE SCALE GENOMIC DNA]</scope>
    <source>
        <strain evidence="4">KCTC 42585</strain>
    </source>
</reference>
<protein>
    <submittedName>
        <fullName evidence="3">DUF6787 family protein</fullName>
    </submittedName>
</protein>
<feature type="transmembrane region" description="Helical" evidence="1">
    <location>
        <begin position="57"/>
        <end position="81"/>
    </location>
</feature>
<sequence length="106" mass="12295">MEKLKRRWGISSNGQILLIILVFGITGSSAVYAAKPVLELVGLTRASFSTEFLWGGLGYYFLRFLLIFPIYQVLLITYGWLFGQFKFFWNFEKNMFSKMGFAKILK</sequence>
<organism evidence="3 4">
    <name type="scientific">Salinimicrobium flavum</name>
    <dbReference type="NCBI Taxonomy" id="1737065"/>
    <lineage>
        <taxon>Bacteria</taxon>
        <taxon>Pseudomonadati</taxon>
        <taxon>Bacteroidota</taxon>
        <taxon>Flavobacteriia</taxon>
        <taxon>Flavobacteriales</taxon>
        <taxon>Flavobacteriaceae</taxon>
        <taxon>Salinimicrobium</taxon>
    </lineage>
</organism>
<accession>A0ABW5IY86</accession>
<evidence type="ECO:0000313" key="4">
    <source>
        <dbReference type="Proteomes" id="UP001597468"/>
    </source>
</evidence>
<proteinExistence type="predicted"/>
<evidence type="ECO:0000256" key="1">
    <source>
        <dbReference type="SAM" id="Phobius"/>
    </source>
</evidence>
<dbReference type="Pfam" id="PF20584">
    <property type="entry name" value="DUF6787"/>
    <property type="match status" value="1"/>
</dbReference>
<gene>
    <name evidence="3" type="ORF">ACFSTG_12160</name>
</gene>